<evidence type="ECO:0000313" key="3">
    <source>
        <dbReference type="Proteomes" id="UP000233769"/>
    </source>
</evidence>
<sequence length="226" mass="24865">MHPAPTVPRPRTKRRTTSSTPTSRKWTRTSARSAHKAIVIRLRTRNIGTAGLAPAVPLFVSRTVGAAFVILICASGATHAESKLDPQLREESGVRGEMRSLHQNMILAERNLSEAIKQRDNLRLLLVSGFLGLTTSKPAASHHSCAEAEKGLNEAVAGAVYALNPKAMTVKIDDEKSINLLPEQDALFKWYEDGRSKYASNLSDCEEQVGIKKTERSMPERLPWAN</sequence>
<feature type="region of interest" description="Disordered" evidence="1">
    <location>
        <begin position="1"/>
        <end position="30"/>
    </location>
</feature>
<reference evidence="3" key="1">
    <citation type="submission" date="2017-10" db="EMBL/GenBank/DDBJ databases">
        <authorList>
            <person name="Regsiter A."/>
            <person name="William W."/>
        </authorList>
    </citation>
    <scope>NUCLEOTIDE SEQUENCE [LARGE SCALE GENOMIC DNA]</scope>
</reference>
<evidence type="ECO:0000256" key="1">
    <source>
        <dbReference type="SAM" id="MobiDB-lite"/>
    </source>
</evidence>
<organism evidence="2 3">
    <name type="scientific">Methylorubrum extorquens</name>
    <name type="common">Methylobacterium dichloromethanicum</name>
    <name type="synonym">Methylobacterium extorquens</name>
    <dbReference type="NCBI Taxonomy" id="408"/>
    <lineage>
        <taxon>Bacteria</taxon>
        <taxon>Pseudomonadati</taxon>
        <taxon>Pseudomonadota</taxon>
        <taxon>Alphaproteobacteria</taxon>
        <taxon>Hyphomicrobiales</taxon>
        <taxon>Methylobacteriaceae</taxon>
        <taxon>Methylorubrum</taxon>
    </lineage>
</organism>
<accession>A0A2N9APW1</accession>
<gene>
    <name evidence="2" type="ORF">TK0001_2809</name>
</gene>
<proteinExistence type="predicted"/>
<name>A0A2N9APW1_METEX</name>
<evidence type="ECO:0000313" key="2">
    <source>
        <dbReference type="EMBL" id="SOR29411.1"/>
    </source>
</evidence>
<dbReference type="AlphaFoldDB" id="A0A2N9APW1"/>
<dbReference type="EMBL" id="LT962688">
    <property type="protein sequence ID" value="SOR29411.1"/>
    <property type="molecule type" value="Genomic_DNA"/>
</dbReference>
<feature type="compositionally biased region" description="Low complexity" evidence="1">
    <location>
        <begin position="17"/>
        <end position="30"/>
    </location>
</feature>
<dbReference type="Proteomes" id="UP000233769">
    <property type="component" value="Chromosome tk0001"/>
</dbReference>
<protein>
    <submittedName>
        <fullName evidence="2">Uncharacterized protein</fullName>
    </submittedName>
</protein>